<dbReference type="Proteomes" id="UP001059844">
    <property type="component" value="Chromosome"/>
</dbReference>
<name>A0ABY5IZJ4_9FLAO</name>
<dbReference type="RefSeq" id="WP_256552401.1">
    <property type="nucleotide sequence ID" value="NZ_CP101751.1"/>
</dbReference>
<reference evidence="1" key="1">
    <citation type="submission" date="2022-07" db="EMBL/GenBank/DDBJ databases">
        <title>Isolation, identification, and degradation of a PFOSA degrading strain from sewage treatment plant.</title>
        <authorList>
            <person name="Zhang L."/>
            <person name="Huo Y."/>
        </authorList>
    </citation>
    <scope>NUCLEOTIDE SEQUENCE</scope>
    <source>
        <strain evidence="1">C1</strain>
    </source>
</reference>
<dbReference type="Gene3D" id="3.40.50.1110">
    <property type="entry name" value="SGNH hydrolase"/>
    <property type="match status" value="2"/>
</dbReference>
<gene>
    <name evidence="1" type="ORF">NOX80_05970</name>
</gene>
<protein>
    <submittedName>
        <fullName evidence="1">G-D-S-L family lipolytic protein</fullName>
    </submittedName>
</protein>
<dbReference type="InterPro" id="IPR036514">
    <property type="entry name" value="SGNH_hydro_sf"/>
</dbReference>
<accession>A0ABY5IZJ4</accession>
<evidence type="ECO:0000313" key="2">
    <source>
        <dbReference type="Proteomes" id="UP001059844"/>
    </source>
</evidence>
<dbReference type="EMBL" id="CP101751">
    <property type="protein sequence ID" value="UUC46744.1"/>
    <property type="molecule type" value="Genomic_DNA"/>
</dbReference>
<dbReference type="PROSITE" id="PS51257">
    <property type="entry name" value="PROKAR_LIPOPROTEIN"/>
    <property type="match status" value="1"/>
</dbReference>
<dbReference type="Pfam" id="PF00657">
    <property type="entry name" value="Lipase_GDSL"/>
    <property type="match status" value="1"/>
</dbReference>
<sequence length="532" mass="55221">MKNKFIYFAVLAAMGLASCEPEFENEVSNASYSAGEADFSSYVAIGNSLTSGYMDGTVSRVGQQYSFPNILAHQFAVVGGGEFTQPSYEEDVNNLGGIAGIPGFPNRLVFNLAPKTDGNGNVIYDAAGKPVPQGVQPIAGTSTVTLIQQAKAYNNMGVPGAKTFHLTLQGYGNPANLSMQTANPYFVRFAMTPNSTVIGDAMTKNPTFFTNWIGNNDVLGYATNGGAGSTSGIGSADITPSAVFSASYNAIIAALTSGGAKGVVATIPAVTAIPFFTTVPYNPLTAAAVASAPDPTGAGAIQQLNTQLYGPLKQALTAFGAGDRINLLTATGKNPLLIKDETLTNLAPQLTAAFTPTLGPTLAAQYGQIFGQARQTTNNDLILLTTSSVIGTAPAGIPAPLNKYGVTYPLEDKHVLIPSEKTAIASATSDFNAIIRAAAQSKNLAVADMNAIMNQLAGGLRVEDGQVYTASYFDGTNANTVLFSLDGVHPNPRGYAIIANEVIKVINTHYNAKLPLVSGGTYPGITIVTTNQ</sequence>
<proteinExistence type="predicted"/>
<dbReference type="InterPro" id="IPR001087">
    <property type="entry name" value="GDSL"/>
</dbReference>
<organism evidence="1 2">
    <name type="scientific">Flavobacterium cerinum</name>
    <dbReference type="NCBI Taxonomy" id="2502784"/>
    <lineage>
        <taxon>Bacteria</taxon>
        <taxon>Pseudomonadati</taxon>
        <taxon>Bacteroidota</taxon>
        <taxon>Flavobacteriia</taxon>
        <taxon>Flavobacteriales</taxon>
        <taxon>Flavobacteriaceae</taxon>
        <taxon>Flavobacterium</taxon>
    </lineage>
</organism>
<keyword evidence="2" id="KW-1185">Reference proteome</keyword>
<evidence type="ECO:0000313" key="1">
    <source>
        <dbReference type="EMBL" id="UUC46744.1"/>
    </source>
</evidence>
<dbReference type="SUPFAM" id="SSF52266">
    <property type="entry name" value="SGNH hydrolase"/>
    <property type="match status" value="2"/>
</dbReference>